<dbReference type="PATRIC" id="fig|1653479.3.peg.1273"/>
<dbReference type="AlphaFoldDB" id="A0A143QII6"/>
<proteinExistence type="predicted"/>
<keyword evidence="1" id="KW-0812">Transmembrane</keyword>
<evidence type="ECO:0000313" key="2">
    <source>
        <dbReference type="EMBL" id="AMY22568.1"/>
    </source>
</evidence>
<keyword evidence="1" id="KW-1133">Transmembrane helix</keyword>
<feature type="transmembrane region" description="Helical" evidence="1">
    <location>
        <begin position="23"/>
        <end position="42"/>
    </location>
</feature>
<feature type="transmembrane region" description="Helical" evidence="1">
    <location>
        <begin position="118"/>
        <end position="137"/>
    </location>
</feature>
<feature type="transmembrane region" description="Helical" evidence="1">
    <location>
        <begin position="48"/>
        <end position="72"/>
    </location>
</feature>
<reference evidence="3" key="2">
    <citation type="submission" date="2016-04" db="EMBL/GenBank/DDBJ databases">
        <title>Complete Genome and Plasmid Sequences for Rhodococcus fascians D188 and Draft Sequences for Rhodococcus spp. Isolates PBTS 1 and PBTS 2.</title>
        <authorList>
            <person name="Stamer R."/>
            <person name="Vereecke D."/>
            <person name="Zhang Y."/>
            <person name="Schilkey F."/>
            <person name="Devitt N."/>
            <person name="Randall J."/>
        </authorList>
    </citation>
    <scope>NUCLEOTIDE SEQUENCE [LARGE SCALE GENOMIC DNA]</scope>
    <source>
        <strain evidence="3">PBTS2</strain>
    </source>
</reference>
<dbReference type="OrthoDB" id="4483005at2"/>
<keyword evidence="3" id="KW-1185">Reference proteome</keyword>
<dbReference type="KEGG" id="rhs:A3Q41_01257"/>
<dbReference type="Proteomes" id="UP000076038">
    <property type="component" value="Chromosome"/>
</dbReference>
<organism evidence="2 3">
    <name type="scientific">Rhodococcoides fascians</name>
    <name type="common">Rhodococcus fascians</name>
    <dbReference type="NCBI Taxonomy" id="1828"/>
    <lineage>
        <taxon>Bacteria</taxon>
        <taxon>Bacillati</taxon>
        <taxon>Actinomycetota</taxon>
        <taxon>Actinomycetes</taxon>
        <taxon>Mycobacteriales</taxon>
        <taxon>Nocardiaceae</taxon>
        <taxon>Rhodococcoides</taxon>
    </lineage>
</organism>
<reference evidence="2 3" key="1">
    <citation type="journal article" date="2016" name="Genome Announc.">
        <title>Complete Genome and Plasmid Sequences for Rhodococcus fascians D188 and Draft Sequences for Rhodococcus Isolates PBTS 1 and PBTS 2.</title>
        <authorList>
            <person name="Stamler R.A."/>
            <person name="Vereecke D."/>
            <person name="Zhang Y."/>
            <person name="Schilkey F."/>
            <person name="Devitt N."/>
            <person name="Randall J.J."/>
        </authorList>
    </citation>
    <scope>NUCLEOTIDE SEQUENCE [LARGE SCALE GENOMIC DNA]</scope>
    <source>
        <strain evidence="2 3">PBTS2</strain>
    </source>
</reference>
<accession>A0A143QII6</accession>
<name>A0A143QII6_RHOFA</name>
<sequence length="152" mass="16664">MEPLQPMRPVDVQRDEREAAPRWKVWGARIVLVGLVLTAILFEDGQSWMVVAGICTTAIGAALTVASTRRTLCENAGRRIPWNGRPPIEPRQVDLLDTFGFPMVVFGVAVAAKSASVPWFFALPVVCIGAVGMPLAAQAWHNYRVRRSTPTP</sequence>
<gene>
    <name evidence="2" type="ORF">A3Q41_01257</name>
</gene>
<dbReference type="EMBL" id="CP015220">
    <property type="protein sequence ID" value="AMY22568.1"/>
    <property type="molecule type" value="Genomic_DNA"/>
</dbReference>
<dbReference type="RefSeq" id="WP_053068770.1">
    <property type="nucleotide sequence ID" value="NZ_CP015220.1"/>
</dbReference>
<keyword evidence="1" id="KW-0472">Membrane</keyword>
<evidence type="ECO:0000313" key="3">
    <source>
        <dbReference type="Proteomes" id="UP000076038"/>
    </source>
</evidence>
<evidence type="ECO:0000256" key="1">
    <source>
        <dbReference type="SAM" id="Phobius"/>
    </source>
</evidence>
<protein>
    <submittedName>
        <fullName evidence="2">Uncharacterized protein</fullName>
    </submittedName>
</protein>